<dbReference type="InterPro" id="IPR050088">
    <property type="entry name" value="IspD/TarI_cytidylyltransf_bact"/>
</dbReference>
<dbReference type="PANTHER" id="PTHR32125:SF4">
    <property type="entry name" value="2-C-METHYL-D-ERYTHRITOL 4-PHOSPHATE CYTIDYLYLTRANSFERASE, CHLOROPLASTIC"/>
    <property type="match status" value="1"/>
</dbReference>
<dbReference type="Gene3D" id="3.90.550.10">
    <property type="entry name" value="Spore Coat Polysaccharide Biosynthesis Protein SpsA, Chain A"/>
    <property type="match status" value="1"/>
</dbReference>
<dbReference type="OrthoDB" id="9806837at2"/>
<dbReference type="UniPathway" id="UPA00056">
    <property type="reaction ID" value="UER00093"/>
</dbReference>
<evidence type="ECO:0000256" key="1">
    <source>
        <dbReference type="ARBA" id="ARBA00022679"/>
    </source>
</evidence>
<dbReference type="HAMAP" id="MF_00108">
    <property type="entry name" value="IspD"/>
    <property type="match status" value="1"/>
</dbReference>
<dbReference type="CDD" id="cd02516">
    <property type="entry name" value="CDP-ME_synthetase"/>
    <property type="match status" value="1"/>
</dbReference>
<dbReference type="PATRIC" id="fig|698738.3.peg.2944"/>
<comment type="catalytic activity">
    <reaction evidence="3">
        <text>2-C-methyl-D-erythritol 4-phosphate + CTP + H(+) = 4-CDP-2-C-methyl-D-erythritol + diphosphate</text>
        <dbReference type="Rhea" id="RHEA:13429"/>
        <dbReference type="ChEBI" id="CHEBI:15378"/>
        <dbReference type="ChEBI" id="CHEBI:33019"/>
        <dbReference type="ChEBI" id="CHEBI:37563"/>
        <dbReference type="ChEBI" id="CHEBI:57823"/>
        <dbReference type="ChEBI" id="CHEBI:58262"/>
        <dbReference type="EC" id="2.7.7.60"/>
    </reaction>
</comment>
<feature type="site" description="Transition state stabilizer" evidence="3">
    <location>
        <position position="20"/>
    </location>
</feature>
<dbReference type="Pfam" id="PF01128">
    <property type="entry name" value="IspD"/>
    <property type="match status" value="1"/>
</dbReference>
<evidence type="ECO:0000313" key="4">
    <source>
        <dbReference type="EMBL" id="CCK77013.1"/>
    </source>
</evidence>
<keyword evidence="2 3" id="KW-0548">Nucleotidyltransferase</keyword>
<organism evidence="4 5">
    <name type="scientific">Oleispira antarctica RB-8</name>
    <dbReference type="NCBI Taxonomy" id="698738"/>
    <lineage>
        <taxon>Bacteria</taxon>
        <taxon>Pseudomonadati</taxon>
        <taxon>Pseudomonadota</taxon>
        <taxon>Gammaproteobacteria</taxon>
        <taxon>Oceanospirillales</taxon>
        <taxon>Oceanospirillaceae</taxon>
        <taxon>Oleispira</taxon>
    </lineage>
</organism>
<accession>R4YTI3</accession>
<reference evidence="4 5" key="1">
    <citation type="journal article" date="2013" name="Nat. Commun.">
        <title>Genome sequence and functional genomic analysis of the oil-degrading bacterium Oleispira antarctica.</title>
        <authorList>
            <person name="Kube M."/>
            <person name="Chernikova T.N."/>
            <person name="Al-Ramahi Y."/>
            <person name="Beloqui A."/>
            <person name="Lopez-Cortez N."/>
            <person name="Guazzaroni M.E."/>
            <person name="Heipieper H.J."/>
            <person name="Klages S."/>
            <person name="Kotsyurbenko O.R."/>
            <person name="Langer I."/>
            <person name="Nechitaylo T.Y."/>
            <person name="Lunsdorf H."/>
            <person name="Fernandez M."/>
            <person name="Juarez S."/>
            <person name="Ciordia S."/>
            <person name="Singer A."/>
            <person name="Kagan O."/>
            <person name="Egorova O."/>
            <person name="Petit P.A."/>
            <person name="Stogios P."/>
            <person name="Kim Y."/>
            <person name="Tchigvintsev A."/>
            <person name="Flick R."/>
            <person name="Denaro R."/>
            <person name="Genovese M."/>
            <person name="Albar J.P."/>
            <person name="Reva O.N."/>
            <person name="Martinez-Gomariz M."/>
            <person name="Tran H."/>
            <person name="Ferrer M."/>
            <person name="Savchenko A."/>
            <person name="Yakunin A.F."/>
            <person name="Yakimov M.M."/>
            <person name="Golyshina O.V."/>
            <person name="Reinhardt R."/>
            <person name="Golyshin P.N."/>
        </authorList>
    </citation>
    <scope>NUCLEOTIDE SEQUENCE [LARGE SCALE GENOMIC DNA]</scope>
</reference>
<dbReference type="InterPro" id="IPR034683">
    <property type="entry name" value="IspD/TarI"/>
</dbReference>
<evidence type="ECO:0000313" key="5">
    <source>
        <dbReference type="Proteomes" id="UP000032749"/>
    </source>
</evidence>
<gene>
    <name evidence="3 4" type="primary">ispD</name>
    <name evidence="4" type="ORF">OLEAN_C28370</name>
</gene>
<keyword evidence="5" id="KW-1185">Reference proteome</keyword>
<dbReference type="HOGENOM" id="CLU_061281_3_1_6"/>
<dbReference type="Proteomes" id="UP000032749">
    <property type="component" value="Chromosome"/>
</dbReference>
<dbReference type="InterPro" id="IPR001228">
    <property type="entry name" value="IspD"/>
</dbReference>
<protein>
    <recommendedName>
        <fullName evidence="3">2-C-methyl-D-erythritol 4-phosphate cytidylyltransferase</fullName>
        <ecNumber evidence="3">2.7.7.60</ecNumber>
    </recommendedName>
    <alternativeName>
        <fullName evidence="3">4-diphosphocytidyl-2C-methyl-D-erythritol synthase</fullName>
    </alternativeName>
    <alternativeName>
        <fullName evidence="3">MEP cytidylyltransferase</fullName>
        <shortName evidence="3">MCT</shortName>
    </alternativeName>
</protein>
<dbReference type="FunFam" id="3.90.550.10:FF:000003">
    <property type="entry name" value="2-C-methyl-D-erythritol 4-phosphate cytidylyltransferase"/>
    <property type="match status" value="1"/>
</dbReference>
<dbReference type="GO" id="GO:0019288">
    <property type="term" value="P:isopentenyl diphosphate biosynthetic process, methylerythritol 4-phosphate pathway"/>
    <property type="evidence" value="ECO:0007669"/>
    <property type="project" value="UniProtKB-UniRule"/>
</dbReference>
<keyword evidence="3" id="KW-0414">Isoprene biosynthesis</keyword>
<feature type="site" description="Transition state stabilizer" evidence="3">
    <location>
        <position position="27"/>
    </location>
</feature>
<dbReference type="KEGG" id="oai:OLEAN_C28370"/>
<dbReference type="STRING" id="698738.OLEAN_C28370"/>
<feature type="site" description="Positions MEP for the nucleophilic attack" evidence="3">
    <location>
        <position position="252"/>
    </location>
</feature>
<keyword evidence="1 3" id="KW-0808">Transferase</keyword>
<dbReference type="GO" id="GO:0050518">
    <property type="term" value="F:2-C-methyl-D-erythritol 4-phosphate cytidylyltransferase activity"/>
    <property type="evidence" value="ECO:0007669"/>
    <property type="project" value="UniProtKB-UniRule"/>
</dbReference>
<comment type="function">
    <text evidence="3">Catalyzes the formation of 4-diphosphocytidyl-2-C-methyl-D-erythritol from CTP and 2-C-methyl-D-erythritol 4-phosphate (MEP).</text>
</comment>
<dbReference type="EC" id="2.7.7.60" evidence="3"/>
<name>R4YTI3_OLEAN</name>
<comment type="similarity">
    <text evidence="3">Belongs to the IspD/TarI cytidylyltransferase family. IspD subfamily.</text>
</comment>
<dbReference type="SUPFAM" id="SSF53448">
    <property type="entry name" value="Nucleotide-diphospho-sugar transferases"/>
    <property type="match status" value="1"/>
</dbReference>
<dbReference type="PANTHER" id="PTHR32125">
    <property type="entry name" value="2-C-METHYL-D-ERYTHRITOL 4-PHOSPHATE CYTIDYLYLTRANSFERASE, CHLOROPLASTIC"/>
    <property type="match status" value="1"/>
</dbReference>
<proteinExistence type="inferred from homology"/>
<evidence type="ECO:0000256" key="3">
    <source>
        <dbReference type="HAMAP-Rule" id="MF_00108"/>
    </source>
</evidence>
<sequence>MSSSLIDTWLVLPAAGIGSRMQADRPKQYLSMTVKGVTKTVIEFTLDHLLSYPYFKHSNIASAGFYKAIVVVTKGDPYWQEISTARGYDKHERILVVYGGSERCYSVLNALIAISQFENSEKKKDSDPSWVAVHDVARPCLSYHDLDALFSAVEDYPDGGILAAPVRDTMKRGGITESTSMTKSKVCSVIDHTVNREQLWHALTPQMFPLNSLLDNLQVALADGFEVTDEASAMEYGGAKPKLVDGRSDNLKITRPEDLTLAEFYLNNF</sequence>
<feature type="site" description="Positions MEP for the nucleophilic attack" evidence="3">
    <location>
        <position position="196"/>
    </location>
</feature>
<comment type="pathway">
    <text evidence="3">Isoprenoid biosynthesis; isopentenyl diphosphate biosynthesis via DXP pathway; isopentenyl diphosphate from 1-deoxy-D-xylulose 5-phosphate: step 2/6.</text>
</comment>
<evidence type="ECO:0000256" key="2">
    <source>
        <dbReference type="ARBA" id="ARBA00022695"/>
    </source>
</evidence>
<dbReference type="AlphaFoldDB" id="R4YTI3"/>
<dbReference type="EMBL" id="FO203512">
    <property type="protein sequence ID" value="CCK77013.1"/>
    <property type="molecule type" value="Genomic_DNA"/>
</dbReference>
<dbReference type="InterPro" id="IPR029044">
    <property type="entry name" value="Nucleotide-diphossugar_trans"/>
</dbReference>